<evidence type="ECO:0000313" key="2">
    <source>
        <dbReference type="Proteomes" id="UP000050360"/>
    </source>
</evidence>
<dbReference type="AlphaFoldDB" id="A0A0P8CN81"/>
<dbReference type="Proteomes" id="UP000050360">
    <property type="component" value="Unassembled WGS sequence"/>
</dbReference>
<reference evidence="1 2" key="1">
    <citation type="submission" date="2015-09" db="EMBL/GenBank/DDBJ databases">
        <title>A metagenomics-based metabolic model of nitrate-dependent anaerobic oxidation of methane by Methanoperedens-like archaea.</title>
        <authorList>
            <person name="Arshad A."/>
            <person name="Speth D.R."/>
            <person name="De Graaf R.M."/>
            <person name="Op Den Camp H.J."/>
            <person name="Jetten M.S."/>
            <person name="Welte C.U."/>
        </authorList>
    </citation>
    <scope>NUCLEOTIDE SEQUENCE [LARGE SCALE GENOMIC DNA]</scope>
</reference>
<proteinExistence type="predicted"/>
<accession>A0A0P8CN81</accession>
<dbReference type="EMBL" id="LKCM01000027">
    <property type="protein sequence ID" value="KPQ45084.1"/>
    <property type="molecule type" value="Genomic_DNA"/>
</dbReference>
<comment type="caution">
    <text evidence="1">The sequence shown here is derived from an EMBL/GenBank/DDBJ whole genome shotgun (WGS) entry which is preliminary data.</text>
</comment>
<evidence type="ECO:0000313" key="1">
    <source>
        <dbReference type="EMBL" id="KPQ45084.1"/>
    </source>
</evidence>
<gene>
    <name evidence="1" type="ORF">MPEBLZ_00346</name>
</gene>
<organism evidence="1 2">
    <name type="scientific">Candidatus Methanoperedens nitratireducens</name>
    <dbReference type="NCBI Taxonomy" id="1392998"/>
    <lineage>
        <taxon>Archaea</taxon>
        <taxon>Methanobacteriati</taxon>
        <taxon>Methanobacteriota</taxon>
        <taxon>Stenosarchaea group</taxon>
        <taxon>Methanomicrobia</taxon>
        <taxon>Methanosarcinales</taxon>
        <taxon>ANME-2 cluster</taxon>
        <taxon>Candidatus Methanoperedentaceae</taxon>
        <taxon>Candidatus Methanoperedens</taxon>
    </lineage>
</organism>
<sequence length="132" mass="15281">MVDLTGDGEGYIHAITGENFFNKYRDIRENIMMPTQNYEIMQPSIQKNDASEKALNSIIREHTKQVRLNEMIGDTIVFENRIFAPDPSEINLNIDLLYIPVWEIKGKREVMDINGYDGHIMAIKVYNDAEMV</sequence>
<protein>
    <submittedName>
        <fullName evidence="1">Uncharacterized protein</fullName>
    </submittedName>
</protein>
<name>A0A0P8CN81_9EURY</name>